<dbReference type="InterPro" id="IPR017946">
    <property type="entry name" value="PLC-like_Pdiesterase_TIM-brl"/>
</dbReference>
<dbReference type="Proteomes" id="UP000284379">
    <property type="component" value="Unassembled WGS sequence"/>
</dbReference>
<dbReference type="Pfam" id="PF03009">
    <property type="entry name" value="GDPD"/>
    <property type="match status" value="1"/>
</dbReference>
<protein>
    <submittedName>
        <fullName evidence="3">Glycerophosphodiester phosphodiesterase</fullName>
    </submittedName>
</protein>
<dbReference type="InterPro" id="IPR030395">
    <property type="entry name" value="GP_PDE_dom"/>
</dbReference>
<feature type="signal peptide" evidence="1">
    <location>
        <begin position="1"/>
        <end position="21"/>
    </location>
</feature>
<evidence type="ECO:0000256" key="1">
    <source>
        <dbReference type="SAM" id="SignalP"/>
    </source>
</evidence>
<feature type="chain" id="PRO_5019024808" evidence="1">
    <location>
        <begin position="22"/>
        <end position="253"/>
    </location>
</feature>
<accession>A0A413VCU6</accession>
<evidence type="ECO:0000313" key="3">
    <source>
        <dbReference type="EMBL" id="RHB31383.1"/>
    </source>
</evidence>
<dbReference type="RefSeq" id="WP_025867947.1">
    <property type="nucleotide sequence ID" value="NZ_CABJFV010000022.1"/>
</dbReference>
<comment type="caution">
    <text evidence="3">The sequence shown here is derived from an EMBL/GenBank/DDBJ whole genome shotgun (WGS) entry which is preliminary data.</text>
</comment>
<dbReference type="AlphaFoldDB" id="A0A413VCU6"/>
<dbReference type="PANTHER" id="PTHR46211:SF1">
    <property type="entry name" value="GLYCEROPHOSPHODIESTER PHOSPHODIESTERASE, CYTOPLASMIC"/>
    <property type="match status" value="1"/>
</dbReference>
<dbReference type="GeneID" id="69501758"/>
<dbReference type="SUPFAM" id="SSF51695">
    <property type="entry name" value="PLC-like phosphodiesterases"/>
    <property type="match status" value="1"/>
</dbReference>
<gene>
    <name evidence="3" type="ORF">DW888_17750</name>
</gene>
<keyword evidence="1" id="KW-0732">Signal</keyword>
<dbReference type="PANTHER" id="PTHR46211">
    <property type="entry name" value="GLYCEROPHOSPHORYL DIESTER PHOSPHODIESTERASE"/>
    <property type="match status" value="1"/>
</dbReference>
<dbReference type="PROSITE" id="PS51704">
    <property type="entry name" value="GP_PDE"/>
    <property type="match status" value="1"/>
</dbReference>
<dbReference type="GO" id="GO:0008081">
    <property type="term" value="F:phosphoric diester hydrolase activity"/>
    <property type="evidence" value="ECO:0007669"/>
    <property type="project" value="InterPro"/>
</dbReference>
<proteinExistence type="predicted"/>
<dbReference type="GO" id="GO:0006629">
    <property type="term" value="P:lipid metabolic process"/>
    <property type="evidence" value="ECO:0007669"/>
    <property type="project" value="InterPro"/>
</dbReference>
<sequence>MKIKKILLTSALILSTYSAIAQTQVIAHRGYWKTDGSAQNSIAALLKADSIGCYGSEFDVWLTADDKLVVNHDPIFKLKSMERSTAATLTSLKLDNGEQLPTLEQYLKAAKKTKTQLILELKAHSRPERETLAVEKIVNMVKKLGLEKRMEYITFSLHATKEFIRLAPAGTPVFYLDGKLTPKELKEMGCAGPDYHLSVFQRHPEWIKECHDLGLKANAWTVNKPKDMKWLIEKNIDFITTNEPILLQEKVRN</sequence>
<feature type="domain" description="GP-PDE" evidence="2">
    <location>
        <begin position="23"/>
        <end position="251"/>
    </location>
</feature>
<dbReference type="EMBL" id="QSGO01000022">
    <property type="protein sequence ID" value="RHB31383.1"/>
    <property type="molecule type" value="Genomic_DNA"/>
</dbReference>
<organism evidence="3 4">
    <name type="scientific">Bacteroides nordii</name>
    <dbReference type="NCBI Taxonomy" id="291645"/>
    <lineage>
        <taxon>Bacteria</taxon>
        <taxon>Pseudomonadati</taxon>
        <taxon>Bacteroidota</taxon>
        <taxon>Bacteroidia</taxon>
        <taxon>Bacteroidales</taxon>
        <taxon>Bacteroidaceae</taxon>
        <taxon>Bacteroides</taxon>
    </lineage>
</organism>
<name>A0A413VCU6_9BACE</name>
<evidence type="ECO:0000259" key="2">
    <source>
        <dbReference type="PROSITE" id="PS51704"/>
    </source>
</evidence>
<dbReference type="Gene3D" id="3.20.20.190">
    <property type="entry name" value="Phosphatidylinositol (PI) phosphodiesterase"/>
    <property type="match status" value="1"/>
</dbReference>
<reference evidence="3 4" key="1">
    <citation type="submission" date="2018-08" db="EMBL/GenBank/DDBJ databases">
        <title>A genome reference for cultivated species of the human gut microbiota.</title>
        <authorList>
            <person name="Zou Y."/>
            <person name="Xue W."/>
            <person name="Luo G."/>
        </authorList>
    </citation>
    <scope>NUCLEOTIDE SEQUENCE [LARGE SCALE GENOMIC DNA]</scope>
    <source>
        <strain evidence="3 4">AM40-30BH</strain>
    </source>
</reference>
<evidence type="ECO:0000313" key="4">
    <source>
        <dbReference type="Proteomes" id="UP000284379"/>
    </source>
</evidence>